<accession>T0LDD2</accession>
<protein>
    <submittedName>
        <fullName evidence="2">Uncharacterized protein</fullName>
    </submittedName>
</protein>
<evidence type="ECO:0000313" key="3">
    <source>
        <dbReference type="Proteomes" id="UP000015530"/>
    </source>
</evidence>
<feature type="transmembrane region" description="Helical" evidence="1">
    <location>
        <begin position="67"/>
        <end position="90"/>
    </location>
</feature>
<keyword evidence="1" id="KW-0812">Transmembrane</keyword>
<reference evidence="3" key="1">
    <citation type="journal article" date="2013" name="Mol. Plant Microbe Interact.">
        <title>Global aspects of pacC regulation of pathogenicity genes in Colletotrichum gloeosporioides as revealed by transcriptome analysis.</title>
        <authorList>
            <person name="Alkan N."/>
            <person name="Meng X."/>
            <person name="Friedlander G."/>
            <person name="Reuveni E."/>
            <person name="Sukno S."/>
            <person name="Sherman A."/>
            <person name="Thon M."/>
            <person name="Fluhr R."/>
            <person name="Prusky D."/>
        </authorList>
    </citation>
    <scope>NUCLEOTIDE SEQUENCE [LARGE SCALE GENOMIC DNA]</scope>
    <source>
        <strain evidence="3">Cg-14</strain>
    </source>
</reference>
<organism evidence="2 3">
    <name type="scientific">Colletotrichum gloeosporioides (strain Cg-14)</name>
    <name type="common">Anthracnose fungus</name>
    <name type="synonym">Glomerella cingulata</name>
    <dbReference type="NCBI Taxonomy" id="1237896"/>
    <lineage>
        <taxon>Eukaryota</taxon>
        <taxon>Fungi</taxon>
        <taxon>Dikarya</taxon>
        <taxon>Ascomycota</taxon>
        <taxon>Pezizomycotina</taxon>
        <taxon>Sordariomycetes</taxon>
        <taxon>Hypocreomycetidae</taxon>
        <taxon>Glomerellales</taxon>
        <taxon>Glomerellaceae</taxon>
        <taxon>Colletotrichum</taxon>
        <taxon>Colletotrichum gloeosporioides species complex</taxon>
    </lineage>
</organism>
<evidence type="ECO:0000313" key="2">
    <source>
        <dbReference type="EMBL" id="EQB49741.1"/>
    </source>
</evidence>
<evidence type="ECO:0000256" key="1">
    <source>
        <dbReference type="SAM" id="Phobius"/>
    </source>
</evidence>
<keyword evidence="1" id="KW-1133">Transmembrane helix</keyword>
<proteinExistence type="predicted"/>
<dbReference type="HOGENOM" id="CLU_2249919_0_0_1"/>
<sequence length="104" mass="11832">MVDLISSLSRLRDFVIDWKFEERYVLGNGDGTFGVKDGKQLAPVDRSTPGAVYDLLLPIQSGVFGSAWVWIEYFYGSFMFCIVIVARTLYRAVFIEISSRLHDV</sequence>
<name>T0LDD2_COLGC</name>
<dbReference type="Proteomes" id="UP000015530">
    <property type="component" value="Unassembled WGS sequence"/>
</dbReference>
<dbReference type="EMBL" id="AMYD01002249">
    <property type="protein sequence ID" value="EQB49741.1"/>
    <property type="molecule type" value="Genomic_DNA"/>
</dbReference>
<gene>
    <name evidence="2" type="ORF">CGLO_10893</name>
</gene>
<comment type="caution">
    <text evidence="2">The sequence shown here is derived from an EMBL/GenBank/DDBJ whole genome shotgun (WGS) entry which is preliminary data.</text>
</comment>
<dbReference type="AlphaFoldDB" id="T0LDD2"/>
<keyword evidence="1" id="KW-0472">Membrane</keyword>